<proteinExistence type="predicted"/>
<evidence type="ECO:0000313" key="3">
    <source>
        <dbReference type="EMBL" id="MFC3886077.1"/>
    </source>
</evidence>
<keyword evidence="1" id="KW-1015">Disulfide bond</keyword>
<dbReference type="SUPFAM" id="SSF52833">
    <property type="entry name" value="Thioredoxin-like"/>
    <property type="match status" value="1"/>
</dbReference>
<dbReference type="CDD" id="cd02966">
    <property type="entry name" value="TlpA_like_family"/>
    <property type="match status" value="1"/>
</dbReference>
<dbReference type="InterPro" id="IPR036249">
    <property type="entry name" value="Thioredoxin-like_sf"/>
</dbReference>
<dbReference type="Gene3D" id="3.40.30.10">
    <property type="entry name" value="Glutaredoxin"/>
    <property type="match status" value="1"/>
</dbReference>
<dbReference type="RefSeq" id="WP_377918445.1">
    <property type="nucleotide sequence ID" value="NZ_JBHRZT010000072.1"/>
</dbReference>
<keyword evidence="4" id="KW-1185">Reference proteome</keyword>
<evidence type="ECO:0000256" key="1">
    <source>
        <dbReference type="ARBA" id="ARBA00023157"/>
    </source>
</evidence>
<name>A0ABV8BA95_9BACI</name>
<reference evidence="4" key="1">
    <citation type="journal article" date="2019" name="Int. J. Syst. Evol. Microbiol.">
        <title>The Global Catalogue of Microorganisms (GCM) 10K type strain sequencing project: providing services to taxonomists for standard genome sequencing and annotation.</title>
        <authorList>
            <consortium name="The Broad Institute Genomics Platform"/>
            <consortium name="The Broad Institute Genome Sequencing Center for Infectious Disease"/>
            <person name="Wu L."/>
            <person name="Ma J."/>
        </authorList>
    </citation>
    <scope>NUCLEOTIDE SEQUENCE [LARGE SCALE GENOMIC DNA]</scope>
    <source>
        <strain evidence="4">CCUG 61889</strain>
    </source>
</reference>
<accession>A0ABV8BA95</accession>
<organism evidence="3 4">
    <name type="scientific">Bacillus songklensis</name>
    <dbReference type="NCBI Taxonomy" id="1069116"/>
    <lineage>
        <taxon>Bacteria</taxon>
        <taxon>Bacillati</taxon>
        <taxon>Bacillota</taxon>
        <taxon>Bacilli</taxon>
        <taxon>Bacillales</taxon>
        <taxon>Bacillaceae</taxon>
        <taxon>Bacillus</taxon>
    </lineage>
</organism>
<dbReference type="PANTHER" id="PTHR42852">
    <property type="entry name" value="THIOL:DISULFIDE INTERCHANGE PROTEIN DSBE"/>
    <property type="match status" value="1"/>
</dbReference>
<dbReference type="PROSITE" id="PS00194">
    <property type="entry name" value="THIOREDOXIN_1"/>
    <property type="match status" value="1"/>
</dbReference>
<sequence length="194" mass="21889">MVKKLLAAVLLLVLIGYALWQALLPEDAVMDKQPEQYADYVNASADREEMPVSGIEKGQEAPAFRLPSIDGKDTSLADFKGKKVILNFWATWCPPCKAEMPEMQKFHEQYGEDVKILAVNLTSTEANPKQVQAFLKERGLTFPVLLDKEDEVGTKQYKVLTIPTSYFINEQGQIVERVDGPMNFAQMERFAKSK</sequence>
<dbReference type="PANTHER" id="PTHR42852:SF13">
    <property type="entry name" value="PROTEIN DIPZ"/>
    <property type="match status" value="1"/>
</dbReference>
<dbReference type="PROSITE" id="PS51352">
    <property type="entry name" value="THIOREDOXIN_2"/>
    <property type="match status" value="1"/>
</dbReference>
<protein>
    <submittedName>
        <fullName evidence="3">TlpA family protein disulfide reductase</fullName>
    </submittedName>
</protein>
<feature type="domain" description="Thioredoxin" evidence="2">
    <location>
        <begin position="55"/>
        <end position="194"/>
    </location>
</feature>
<dbReference type="InterPro" id="IPR050553">
    <property type="entry name" value="Thioredoxin_ResA/DsbE_sf"/>
</dbReference>
<dbReference type="Proteomes" id="UP001595752">
    <property type="component" value="Unassembled WGS sequence"/>
</dbReference>
<evidence type="ECO:0000313" key="4">
    <source>
        <dbReference type="Proteomes" id="UP001595752"/>
    </source>
</evidence>
<gene>
    <name evidence="3" type="ORF">ACFOU2_22385</name>
</gene>
<dbReference type="EMBL" id="JBHRZT010000072">
    <property type="protein sequence ID" value="MFC3886077.1"/>
    <property type="molecule type" value="Genomic_DNA"/>
</dbReference>
<comment type="caution">
    <text evidence="3">The sequence shown here is derived from an EMBL/GenBank/DDBJ whole genome shotgun (WGS) entry which is preliminary data.</text>
</comment>
<dbReference type="Pfam" id="PF00578">
    <property type="entry name" value="AhpC-TSA"/>
    <property type="match status" value="1"/>
</dbReference>
<dbReference type="InterPro" id="IPR013766">
    <property type="entry name" value="Thioredoxin_domain"/>
</dbReference>
<dbReference type="InterPro" id="IPR000866">
    <property type="entry name" value="AhpC/TSA"/>
</dbReference>
<evidence type="ECO:0000259" key="2">
    <source>
        <dbReference type="PROSITE" id="PS51352"/>
    </source>
</evidence>
<dbReference type="InterPro" id="IPR017937">
    <property type="entry name" value="Thioredoxin_CS"/>
</dbReference>